<dbReference type="RefSeq" id="WP_021233230.1">
    <property type="nucleotide sequence ID" value="NZ_ATHL01000050.1"/>
</dbReference>
<evidence type="ECO:0000313" key="2">
    <source>
        <dbReference type="Proteomes" id="UP000015527"/>
    </source>
</evidence>
<protein>
    <submittedName>
        <fullName evidence="1">Uncharacterized protein</fullName>
    </submittedName>
</protein>
<dbReference type="PATRIC" id="fig|1096930.3.peg.1266"/>
<proteinExistence type="predicted"/>
<evidence type="ECO:0000313" key="1">
    <source>
        <dbReference type="EMBL" id="EQB17804.1"/>
    </source>
</evidence>
<sequence length="84" mass="9684">MYADELQQELLALDTVLQDREVNRNERATILIAECLGSGPILGPEILDRLHQLGFDRRHVGIRLERDKGGPWRRTDDGHYHLNP</sequence>
<dbReference type="EMBL" id="ATHL01000050">
    <property type="protein sequence ID" value="EQB17804.1"/>
    <property type="molecule type" value="Genomic_DNA"/>
</dbReference>
<dbReference type="OrthoDB" id="7596442at2"/>
<name>T0J7A1_9SPHN</name>
<accession>T0J7A1</accession>
<gene>
    <name evidence="1" type="ORF">L284_06390</name>
</gene>
<keyword evidence="2" id="KW-1185">Reference proteome</keyword>
<dbReference type="AlphaFoldDB" id="T0J7A1"/>
<dbReference type="Proteomes" id="UP000015527">
    <property type="component" value="Unassembled WGS sequence"/>
</dbReference>
<comment type="caution">
    <text evidence="1">The sequence shown here is derived from an EMBL/GenBank/DDBJ whole genome shotgun (WGS) entry which is preliminary data.</text>
</comment>
<reference evidence="1 2" key="1">
    <citation type="journal article" date="2013" name="Genome Announc.">
        <title>Genome Sequence of Novosphingobium lindaniclasticum LE124T, Isolated from a Hexachlorocyclohexane Dumpsite.</title>
        <authorList>
            <person name="Saxena A."/>
            <person name="Nayyar N."/>
            <person name="Sangwan N."/>
            <person name="Kumari R."/>
            <person name="Khurana J.P."/>
            <person name="Lal R."/>
        </authorList>
    </citation>
    <scope>NUCLEOTIDE SEQUENCE [LARGE SCALE GENOMIC DNA]</scope>
    <source>
        <strain evidence="1 2">LE124</strain>
    </source>
</reference>
<organism evidence="1 2">
    <name type="scientific">Novosphingobium lindaniclasticum LE124</name>
    <dbReference type="NCBI Taxonomy" id="1096930"/>
    <lineage>
        <taxon>Bacteria</taxon>
        <taxon>Pseudomonadati</taxon>
        <taxon>Pseudomonadota</taxon>
        <taxon>Alphaproteobacteria</taxon>
        <taxon>Sphingomonadales</taxon>
        <taxon>Sphingomonadaceae</taxon>
        <taxon>Novosphingobium</taxon>
    </lineage>
</organism>